<dbReference type="Proteomes" id="UP000245959">
    <property type="component" value="Unassembled WGS sequence"/>
</dbReference>
<organism evidence="1 2">
    <name type="scientific">Victivallis vadensis</name>
    <dbReference type="NCBI Taxonomy" id="172901"/>
    <lineage>
        <taxon>Bacteria</taxon>
        <taxon>Pseudomonadati</taxon>
        <taxon>Lentisphaerota</taxon>
        <taxon>Lentisphaeria</taxon>
        <taxon>Victivallales</taxon>
        <taxon>Victivallaceae</taxon>
        <taxon>Victivallis</taxon>
    </lineage>
</organism>
<dbReference type="GeneID" id="78294826"/>
<evidence type="ECO:0008006" key="3">
    <source>
        <dbReference type="Google" id="ProtNLM"/>
    </source>
</evidence>
<name>A0A2U1B3S8_9BACT</name>
<dbReference type="RefSeq" id="WP_116883521.1">
    <property type="nucleotide sequence ID" value="NZ_CABMMC010000061.1"/>
</dbReference>
<protein>
    <recommendedName>
        <fullName evidence="3">Glycosyl hydrolase family 28</fullName>
    </recommendedName>
</protein>
<comment type="caution">
    <text evidence="1">The sequence shown here is derived from an EMBL/GenBank/DDBJ whole genome shotgun (WGS) entry which is preliminary data.</text>
</comment>
<evidence type="ECO:0000313" key="1">
    <source>
        <dbReference type="EMBL" id="PVY43335.1"/>
    </source>
</evidence>
<dbReference type="OrthoDB" id="175136at2"/>
<keyword evidence="2" id="KW-1185">Reference proteome</keyword>
<dbReference type="AlphaFoldDB" id="A0A2U1B3S8"/>
<dbReference type="InterPro" id="IPR012334">
    <property type="entry name" value="Pectin_lyas_fold"/>
</dbReference>
<proteinExistence type="predicted"/>
<reference evidence="1 2" key="1">
    <citation type="submission" date="2018-04" db="EMBL/GenBank/DDBJ databases">
        <title>Genomic Encyclopedia of Type Strains, Phase IV (KMG-IV): sequencing the most valuable type-strain genomes for metagenomic binning, comparative biology and taxonomic classification.</title>
        <authorList>
            <person name="Goeker M."/>
        </authorList>
    </citation>
    <scope>NUCLEOTIDE SEQUENCE [LARGE SCALE GENOMIC DNA]</scope>
    <source>
        <strain evidence="1 2">DSM 14823</strain>
    </source>
</reference>
<gene>
    <name evidence="1" type="ORF">C8D82_10920</name>
</gene>
<dbReference type="EMBL" id="QEKH01000009">
    <property type="protein sequence ID" value="PVY43335.1"/>
    <property type="molecule type" value="Genomic_DNA"/>
</dbReference>
<accession>A0A2U1B3S8</accession>
<sequence length="412" mass="45885">MKSLLLAGDGIHDDTEAIQSLLDSGVNLIHLPPPAKHYVISKTLIMHSGQELKLDRFTRIRLAAGSNCLMLTNDDHAEGNRNISVSGGIWDYNNQEQAPNYQLAGRAHPSTPDKKVPGQLCDSNRAYSRDLYRGVAFLFVNVEHFSMTGVTFRDPVTYASQFALLRYFTIEDVTFDFRHWNPAPNNMDGIHLDGGCRFGKISNLKGTCYDDLVALNANDGLIDSPFQGPISDIEIDGIFAENCHSAVRMLSFEAPIRRIHIRNIYGTFYRYTVGITHWTGATRGIFDDILLENLFIGKALPREEDFNTPALPEYPPIFIERGGDVSSLSIRNLQRDEHTVAVPTIVIEDHVTVEYLMIHDSGCRNHLPEPFNFLVNDGTVKRLVLDGIRLAGASGETVSGSGTIHSLRSDEK</sequence>
<evidence type="ECO:0000313" key="2">
    <source>
        <dbReference type="Proteomes" id="UP000245959"/>
    </source>
</evidence>
<dbReference type="Gene3D" id="2.160.20.10">
    <property type="entry name" value="Single-stranded right-handed beta-helix, Pectin lyase-like"/>
    <property type="match status" value="1"/>
</dbReference>
<dbReference type="SUPFAM" id="SSF51126">
    <property type="entry name" value="Pectin lyase-like"/>
    <property type="match status" value="1"/>
</dbReference>
<dbReference type="InterPro" id="IPR011050">
    <property type="entry name" value="Pectin_lyase_fold/virulence"/>
</dbReference>